<reference evidence="6 7" key="1">
    <citation type="journal article" date="2008" name="Nature">
        <title>The Phaeodactylum genome reveals the evolutionary history of diatom genomes.</title>
        <authorList>
            <person name="Bowler C."/>
            <person name="Allen A.E."/>
            <person name="Badger J.H."/>
            <person name="Grimwood J."/>
            <person name="Jabbari K."/>
            <person name="Kuo A."/>
            <person name="Maheswari U."/>
            <person name="Martens C."/>
            <person name="Maumus F."/>
            <person name="Otillar R.P."/>
            <person name="Rayko E."/>
            <person name="Salamov A."/>
            <person name="Vandepoele K."/>
            <person name="Beszteri B."/>
            <person name="Gruber A."/>
            <person name="Heijde M."/>
            <person name="Katinka M."/>
            <person name="Mock T."/>
            <person name="Valentin K."/>
            <person name="Verret F."/>
            <person name="Berges J.A."/>
            <person name="Brownlee C."/>
            <person name="Cadoret J.P."/>
            <person name="Chiovitti A."/>
            <person name="Choi C.J."/>
            <person name="Coesel S."/>
            <person name="De Martino A."/>
            <person name="Detter J.C."/>
            <person name="Durkin C."/>
            <person name="Falciatore A."/>
            <person name="Fournet J."/>
            <person name="Haruta M."/>
            <person name="Huysman M.J."/>
            <person name="Jenkins B.D."/>
            <person name="Jiroutova K."/>
            <person name="Jorgensen R.E."/>
            <person name="Joubert Y."/>
            <person name="Kaplan A."/>
            <person name="Kroger N."/>
            <person name="Kroth P.G."/>
            <person name="La Roche J."/>
            <person name="Lindquist E."/>
            <person name="Lommer M."/>
            <person name="Martin-Jezequel V."/>
            <person name="Lopez P.J."/>
            <person name="Lucas S."/>
            <person name="Mangogna M."/>
            <person name="McGinnis K."/>
            <person name="Medlin L.K."/>
            <person name="Montsant A."/>
            <person name="Oudot-Le Secq M.P."/>
            <person name="Napoli C."/>
            <person name="Obornik M."/>
            <person name="Parker M.S."/>
            <person name="Petit J.L."/>
            <person name="Porcel B.M."/>
            <person name="Poulsen N."/>
            <person name="Robison M."/>
            <person name="Rychlewski L."/>
            <person name="Rynearson T.A."/>
            <person name="Schmutz J."/>
            <person name="Shapiro H."/>
            <person name="Siaut M."/>
            <person name="Stanley M."/>
            <person name="Sussman M.R."/>
            <person name="Taylor A.R."/>
            <person name="Vardi A."/>
            <person name="von Dassow P."/>
            <person name="Vyverman W."/>
            <person name="Willis A."/>
            <person name="Wyrwicz L.S."/>
            <person name="Rokhsar D.S."/>
            <person name="Weissenbach J."/>
            <person name="Armbrust E.V."/>
            <person name="Green B.R."/>
            <person name="Van de Peer Y."/>
            <person name="Grigoriev I.V."/>
        </authorList>
    </citation>
    <scope>NUCLEOTIDE SEQUENCE [LARGE SCALE GENOMIC DNA]</scope>
    <source>
        <strain evidence="6 7">CCAP 1055/1</strain>
    </source>
</reference>
<dbReference type="SUPFAM" id="SSF53187">
    <property type="entry name" value="Zn-dependent exopeptidases"/>
    <property type="match status" value="1"/>
</dbReference>
<dbReference type="GO" id="GO:0008270">
    <property type="term" value="F:zinc ion binding"/>
    <property type="evidence" value="ECO:0007669"/>
    <property type="project" value="InterPro"/>
</dbReference>
<keyword evidence="7" id="KW-1185">Reference proteome</keyword>
<dbReference type="Proteomes" id="UP000000759">
    <property type="component" value="Chromosome 13"/>
</dbReference>
<dbReference type="InParanoid" id="B7G3L4"/>
<dbReference type="KEGG" id="pti:PHATRDRAFT_47504"/>
<evidence type="ECO:0000313" key="7">
    <source>
        <dbReference type="Proteomes" id="UP000000759"/>
    </source>
</evidence>
<dbReference type="PANTHER" id="PTHR11705">
    <property type="entry name" value="PROTEASE FAMILY M14 CARBOXYPEPTIDASE A,B"/>
    <property type="match status" value="1"/>
</dbReference>
<keyword evidence="4" id="KW-0472">Membrane</keyword>
<name>B7G3L4_PHATC</name>
<dbReference type="PaxDb" id="2850-Phatr47504"/>
<accession>B7G3L4</accession>
<dbReference type="HOGENOM" id="CLU_347641_0_0_1"/>
<reference evidence="7" key="2">
    <citation type="submission" date="2008-08" db="EMBL/GenBank/DDBJ databases">
        <authorList>
            <consortium name="Diatom Consortium"/>
            <person name="Grigoriev I."/>
            <person name="Grimwood J."/>
            <person name="Kuo A."/>
            <person name="Otillar R.P."/>
            <person name="Salamov A."/>
            <person name="Detter J.C."/>
            <person name="Lindquist E."/>
            <person name="Shapiro H."/>
            <person name="Lucas S."/>
            <person name="Glavina del Rio T."/>
            <person name="Pitluck S."/>
            <person name="Rokhsar D."/>
            <person name="Bowler C."/>
        </authorList>
    </citation>
    <scope>GENOME REANNOTATION</scope>
    <source>
        <strain evidence="7">CCAP 1055/1</strain>
    </source>
</reference>
<dbReference type="CDD" id="cd00596">
    <property type="entry name" value="Peptidase_M14_like"/>
    <property type="match status" value="1"/>
</dbReference>
<dbReference type="OMA" id="NALGYFR"/>
<evidence type="ECO:0000256" key="3">
    <source>
        <dbReference type="SAM" id="MobiDB-lite"/>
    </source>
</evidence>
<proteinExistence type="inferred from homology"/>
<organism evidence="6 7">
    <name type="scientific">Phaeodactylum tricornutum (strain CCAP 1055/1)</name>
    <dbReference type="NCBI Taxonomy" id="556484"/>
    <lineage>
        <taxon>Eukaryota</taxon>
        <taxon>Sar</taxon>
        <taxon>Stramenopiles</taxon>
        <taxon>Ochrophyta</taxon>
        <taxon>Bacillariophyta</taxon>
        <taxon>Bacillariophyceae</taxon>
        <taxon>Bacillariophycidae</taxon>
        <taxon>Naviculales</taxon>
        <taxon>Phaeodactylaceae</taxon>
        <taxon>Phaeodactylum</taxon>
    </lineage>
</organism>
<protein>
    <recommendedName>
        <fullName evidence="5">Peptidase M14 domain-containing protein</fullName>
    </recommendedName>
</protein>
<dbReference type="OrthoDB" id="10249045at2759"/>
<evidence type="ECO:0000256" key="1">
    <source>
        <dbReference type="ARBA" id="ARBA00001947"/>
    </source>
</evidence>
<dbReference type="Pfam" id="PF00246">
    <property type="entry name" value="Peptidase_M14"/>
    <property type="match status" value="1"/>
</dbReference>
<feature type="compositionally biased region" description="Basic and acidic residues" evidence="3">
    <location>
        <begin position="797"/>
        <end position="806"/>
    </location>
</feature>
<feature type="transmembrane region" description="Helical" evidence="4">
    <location>
        <begin position="721"/>
        <end position="742"/>
    </location>
</feature>
<dbReference type="GeneID" id="7202281"/>
<dbReference type="InterPro" id="IPR000834">
    <property type="entry name" value="Peptidase_M14"/>
</dbReference>
<dbReference type="Gene3D" id="3.40.630.10">
    <property type="entry name" value="Zn peptidases"/>
    <property type="match status" value="1"/>
</dbReference>
<keyword evidence="4" id="KW-1133">Transmembrane helix</keyword>
<dbReference type="PANTHER" id="PTHR11705:SF138">
    <property type="entry name" value="PEPTIDASE M14 CARBOXYPEPTIDASE A DOMAIN-CONTAINING PROTEIN"/>
    <property type="match status" value="1"/>
</dbReference>
<comment type="similarity">
    <text evidence="2">Belongs to the peptidase M14 family.</text>
</comment>
<dbReference type="SMART" id="SM00631">
    <property type="entry name" value="Zn_pept"/>
    <property type="match status" value="1"/>
</dbReference>
<dbReference type="eggNOG" id="ENOG502QUHR">
    <property type="taxonomic scope" value="Eukaryota"/>
</dbReference>
<dbReference type="EMBL" id="CM000615">
    <property type="protein sequence ID" value="EEC46848.1"/>
    <property type="molecule type" value="Genomic_DNA"/>
</dbReference>
<dbReference type="GO" id="GO:0006508">
    <property type="term" value="P:proteolysis"/>
    <property type="evidence" value="ECO:0007669"/>
    <property type="project" value="InterPro"/>
</dbReference>
<evidence type="ECO:0000313" key="6">
    <source>
        <dbReference type="EMBL" id="EEC46848.1"/>
    </source>
</evidence>
<evidence type="ECO:0000259" key="5">
    <source>
        <dbReference type="SMART" id="SM00631"/>
    </source>
</evidence>
<dbReference type="GO" id="GO:0005615">
    <property type="term" value="C:extracellular space"/>
    <property type="evidence" value="ECO:0007669"/>
    <property type="project" value="TreeGrafter"/>
</dbReference>
<gene>
    <name evidence="6" type="ORF">PHATRDRAFT_47504</name>
</gene>
<comment type="cofactor">
    <cofactor evidence="1">
        <name>Zn(2+)</name>
        <dbReference type="ChEBI" id="CHEBI:29105"/>
    </cofactor>
</comment>
<evidence type="ECO:0000256" key="4">
    <source>
        <dbReference type="SAM" id="Phobius"/>
    </source>
</evidence>
<sequence length="812" mass="90042">MGVVRNTAIRQSLLFPTQAFFSGTRLPSSIMERCRSLRIMMVLHLIVLVVLMSAPVNAAVFPGHSSSSTAPSTTTKGATTTYIRRELQEEKKQSIVQQYELWEAEEISSQIQKWASHYPDLLRVTTSQEAYGLPRAGGADDCPFDKGGDGCLNYILTLQDFVKHPEGSATSNQLPEVLWSGEVHGNERVGPTAVLEAAQLLMEAASCIAHPRVALRDNPSAWKLELTKARSCREEMKHMGLDESHIQWLARLVSTRRIVIIPTANALGYFRKVREEGNVDPNRDFPYDLTDPTLCMQSVAARTLNEVYREHLFQLALTFHGGMEAIGYEWGAPTWKSKKSPDDLAQQEIADAYSRYAGGWFGTRNYQYGPMNDLVYPVRGGMEDWAYAGSWDTDRVIACRPTTFGGYPEAKTVYDNSTLRVFNMLVETSNDKTPLKDQLGTSLDVLNSDTTGNGHVSRNIRLALLSADLVQPYVTLQRVNDLHLSDDVVSLSREDGHSCQGTRTVTISSERPTVTLEWTVGGALQTHETQVFYAKWSDLPLEKLDCVNTPNIQDVESLMIEGTMTSVTSGTNHFADAKATTFKSTIDVQNFHAHDKIVVIVMATADQNWHTQDPKDAVGPENSPPQSHIANARINADWYFAKENGKVVQGRREWFSQPLTIEIGEFATNGMGAHGSLVVETFELSNRLGETTGGGFPTGGVRPNAGVSPGTIQPRSLFRKVAAVGMLVFAAIAVAYGGRLYLRNKMRSSRRTQIRNYIQDESAPSPGLRDTARVNGASKSGYVRSAFRDDLDLEEEDPRREQRSEVELGQYT</sequence>
<evidence type="ECO:0000256" key="2">
    <source>
        <dbReference type="ARBA" id="ARBA00005988"/>
    </source>
</evidence>
<keyword evidence="4" id="KW-0812">Transmembrane</keyword>
<dbReference type="AlphaFoldDB" id="B7G3L4"/>
<feature type="domain" description="Peptidase M14" evidence="5">
    <location>
        <begin position="101"/>
        <end position="431"/>
    </location>
</feature>
<dbReference type="RefSeq" id="XP_002181634.1">
    <property type="nucleotide sequence ID" value="XM_002181598.1"/>
</dbReference>
<feature type="region of interest" description="Disordered" evidence="3">
    <location>
        <begin position="756"/>
        <end position="812"/>
    </location>
</feature>
<dbReference type="GO" id="GO:0004181">
    <property type="term" value="F:metallocarboxypeptidase activity"/>
    <property type="evidence" value="ECO:0007669"/>
    <property type="project" value="InterPro"/>
</dbReference>